<name>A0AA36GQV7_CYLNA</name>
<keyword evidence="2" id="KW-1185">Reference proteome</keyword>
<reference evidence="1" key="1">
    <citation type="submission" date="2023-07" db="EMBL/GenBank/DDBJ databases">
        <authorList>
            <consortium name="CYATHOMIX"/>
        </authorList>
    </citation>
    <scope>NUCLEOTIDE SEQUENCE</scope>
    <source>
        <strain evidence="1">N/A</strain>
    </source>
</reference>
<accession>A0AA36GQV7</accession>
<proteinExistence type="predicted"/>
<evidence type="ECO:0000313" key="2">
    <source>
        <dbReference type="Proteomes" id="UP001176961"/>
    </source>
</evidence>
<protein>
    <submittedName>
        <fullName evidence="1">Uncharacterized protein</fullName>
    </submittedName>
</protein>
<gene>
    <name evidence="1" type="ORF">CYNAS_LOCUS8511</name>
</gene>
<evidence type="ECO:0000313" key="1">
    <source>
        <dbReference type="EMBL" id="CAJ0596528.1"/>
    </source>
</evidence>
<dbReference type="EMBL" id="CATQJL010000197">
    <property type="protein sequence ID" value="CAJ0596528.1"/>
    <property type="molecule type" value="Genomic_DNA"/>
</dbReference>
<sequence>MTEIIKEIAKEMATKIAIVKMNKNDEEWKGNIRKFPIFSEWKGMEQTLKVMGIEFEYEFDDNLEITAVIVNGFKQETTRWYVGDLKQEKKQKKMQRNLKEEGRKDMARHIVDIALNDEEERLIKYLAKKDGITVKEELRSLLNLQIWEESENYMNEVEEDD</sequence>
<dbReference type="AlphaFoldDB" id="A0AA36GQV7"/>
<comment type="caution">
    <text evidence="1">The sequence shown here is derived from an EMBL/GenBank/DDBJ whole genome shotgun (WGS) entry which is preliminary data.</text>
</comment>
<organism evidence="1 2">
    <name type="scientific">Cylicocyclus nassatus</name>
    <name type="common">Nematode worm</name>
    <dbReference type="NCBI Taxonomy" id="53992"/>
    <lineage>
        <taxon>Eukaryota</taxon>
        <taxon>Metazoa</taxon>
        <taxon>Ecdysozoa</taxon>
        <taxon>Nematoda</taxon>
        <taxon>Chromadorea</taxon>
        <taxon>Rhabditida</taxon>
        <taxon>Rhabditina</taxon>
        <taxon>Rhabditomorpha</taxon>
        <taxon>Strongyloidea</taxon>
        <taxon>Strongylidae</taxon>
        <taxon>Cylicocyclus</taxon>
    </lineage>
</organism>
<dbReference type="Proteomes" id="UP001176961">
    <property type="component" value="Unassembled WGS sequence"/>
</dbReference>